<dbReference type="PANTHER" id="PTHR45947:SF3">
    <property type="entry name" value="SULFOQUINOVOSYL TRANSFERASE SQD2"/>
    <property type="match status" value="1"/>
</dbReference>
<organism evidence="5 6">
    <name type="scientific">Plantactinospora solaniradicis</name>
    <dbReference type="NCBI Taxonomy" id="1723736"/>
    <lineage>
        <taxon>Bacteria</taxon>
        <taxon>Bacillati</taxon>
        <taxon>Actinomycetota</taxon>
        <taxon>Actinomycetes</taxon>
        <taxon>Micromonosporales</taxon>
        <taxon>Micromonosporaceae</taxon>
        <taxon>Plantactinospora</taxon>
    </lineage>
</organism>
<name>A0ABW1K2P2_9ACTN</name>
<keyword evidence="2 5" id="KW-0808">Transferase</keyword>
<dbReference type="EMBL" id="JBHSPR010000007">
    <property type="protein sequence ID" value="MFC6015992.1"/>
    <property type="molecule type" value="Genomic_DNA"/>
</dbReference>
<gene>
    <name evidence="5" type="ORF">ACFP2T_07275</name>
</gene>
<evidence type="ECO:0000313" key="6">
    <source>
        <dbReference type="Proteomes" id="UP001596203"/>
    </source>
</evidence>
<dbReference type="EC" id="2.4.-.-" evidence="5"/>
<evidence type="ECO:0000256" key="2">
    <source>
        <dbReference type="ARBA" id="ARBA00022679"/>
    </source>
</evidence>
<dbReference type="Pfam" id="PF00534">
    <property type="entry name" value="Glycos_transf_1"/>
    <property type="match status" value="1"/>
</dbReference>
<evidence type="ECO:0000259" key="3">
    <source>
        <dbReference type="Pfam" id="PF00534"/>
    </source>
</evidence>
<dbReference type="InterPro" id="IPR050194">
    <property type="entry name" value="Glycosyltransferase_grp1"/>
</dbReference>
<comment type="caution">
    <text evidence="5">The sequence shown here is derived from an EMBL/GenBank/DDBJ whole genome shotgun (WGS) entry which is preliminary data.</text>
</comment>
<feature type="domain" description="Glycosyltransferase subfamily 4-like N-terminal" evidence="4">
    <location>
        <begin position="22"/>
        <end position="180"/>
    </location>
</feature>
<evidence type="ECO:0000259" key="4">
    <source>
        <dbReference type="Pfam" id="PF13439"/>
    </source>
</evidence>
<keyword evidence="1 5" id="KW-0328">Glycosyltransferase</keyword>
<accession>A0ABW1K2P2</accession>
<dbReference type="RefSeq" id="WP_377418892.1">
    <property type="nucleotide sequence ID" value="NZ_JBHSPR010000007.1"/>
</dbReference>
<evidence type="ECO:0000256" key="1">
    <source>
        <dbReference type="ARBA" id="ARBA00022676"/>
    </source>
</evidence>
<reference evidence="6" key="1">
    <citation type="journal article" date="2019" name="Int. J. Syst. Evol. Microbiol.">
        <title>The Global Catalogue of Microorganisms (GCM) 10K type strain sequencing project: providing services to taxonomists for standard genome sequencing and annotation.</title>
        <authorList>
            <consortium name="The Broad Institute Genomics Platform"/>
            <consortium name="The Broad Institute Genome Sequencing Center for Infectious Disease"/>
            <person name="Wu L."/>
            <person name="Ma J."/>
        </authorList>
    </citation>
    <scope>NUCLEOTIDE SEQUENCE [LARGE SCALE GENOMIC DNA]</scope>
    <source>
        <strain evidence="6">ZS-35-S2</strain>
    </source>
</reference>
<dbReference type="InterPro" id="IPR001296">
    <property type="entry name" value="Glyco_trans_1"/>
</dbReference>
<sequence length="402" mass="42666">MTDGRADLRVAYILLRPPSYSETFITSEIRAVRAAGATVEVFVARPGGRRAEVARVIRTLVRHPVRLLAQVRTLGGTDLRRAVLAGSHALALSEEVAAFAPDVVHAHFVNLPTAVAALVARKLGKPATAIAHAADFLLDRNPVGLAGRLGLLRHLFVISAATVRQLEARGVAMATIPHGIVRAAFDGELPEPAPLGPAGPVRLVTVARLVEKKGVGTSVDAVARLVATGLDVQYDVYGDGPLRASLERRAREHGVSAAVTFHGAVSHAVATEALAAADVAVLACTRGSDGDLDGIPVFLMEAASRQVPVVTTAVSGIPELVEEDGGWLVPPDDPAALAEAVRQVVRDRTEARRRAGTLAARLRTEFRPERQAERLLDTWHRLVDPAGGRQRAADATGFRVRR</sequence>
<dbReference type="GO" id="GO:0016757">
    <property type="term" value="F:glycosyltransferase activity"/>
    <property type="evidence" value="ECO:0007669"/>
    <property type="project" value="UniProtKB-KW"/>
</dbReference>
<feature type="domain" description="Glycosyl transferase family 1" evidence="3">
    <location>
        <begin position="200"/>
        <end position="356"/>
    </location>
</feature>
<dbReference type="Pfam" id="PF13439">
    <property type="entry name" value="Glyco_transf_4"/>
    <property type="match status" value="1"/>
</dbReference>
<dbReference type="Proteomes" id="UP001596203">
    <property type="component" value="Unassembled WGS sequence"/>
</dbReference>
<dbReference type="Gene3D" id="3.40.50.2000">
    <property type="entry name" value="Glycogen Phosphorylase B"/>
    <property type="match status" value="2"/>
</dbReference>
<keyword evidence="6" id="KW-1185">Reference proteome</keyword>
<evidence type="ECO:0000313" key="5">
    <source>
        <dbReference type="EMBL" id="MFC6015992.1"/>
    </source>
</evidence>
<dbReference type="InterPro" id="IPR028098">
    <property type="entry name" value="Glyco_trans_4-like_N"/>
</dbReference>
<dbReference type="SUPFAM" id="SSF53756">
    <property type="entry name" value="UDP-Glycosyltransferase/glycogen phosphorylase"/>
    <property type="match status" value="1"/>
</dbReference>
<proteinExistence type="predicted"/>
<protein>
    <submittedName>
        <fullName evidence="5">Glycosyltransferase</fullName>
        <ecNumber evidence="5">2.4.-.-</ecNumber>
    </submittedName>
</protein>
<dbReference type="PANTHER" id="PTHR45947">
    <property type="entry name" value="SULFOQUINOVOSYL TRANSFERASE SQD2"/>
    <property type="match status" value="1"/>
</dbReference>